<name>A0ABS4UAU5_9CORY</name>
<sequence length="143" mass="15964">MLDVPGKNQDRESVIPQFKTYKKAMVTMILPVTAVVETGNHIAQLSDGHQRREAAQRFDKTLAKVESGESPWIPNELTWDPTMIRRLRNTTASGDDLVERLAQKVGAGDCMILAERAEYSERSQIPLSNIAVWTLDAELSARA</sequence>
<keyword evidence="2" id="KW-1185">Reference proteome</keyword>
<evidence type="ECO:0000313" key="1">
    <source>
        <dbReference type="EMBL" id="MBP2333659.1"/>
    </source>
</evidence>
<protein>
    <submittedName>
        <fullName evidence="1">Transposase</fullName>
    </submittedName>
</protein>
<comment type="caution">
    <text evidence="1">The sequence shown here is derived from an EMBL/GenBank/DDBJ whole genome shotgun (WGS) entry which is preliminary data.</text>
</comment>
<organism evidence="1 2">
    <name type="scientific">Corynebacterium freneyi</name>
    <dbReference type="NCBI Taxonomy" id="134034"/>
    <lineage>
        <taxon>Bacteria</taxon>
        <taxon>Bacillati</taxon>
        <taxon>Actinomycetota</taxon>
        <taxon>Actinomycetes</taxon>
        <taxon>Mycobacteriales</taxon>
        <taxon>Corynebacteriaceae</taxon>
        <taxon>Corynebacterium</taxon>
    </lineage>
</organism>
<proteinExistence type="predicted"/>
<gene>
    <name evidence="1" type="ORF">JOF33_002358</name>
</gene>
<reference evidence="1 2" key="1">
    <citation type="submission" date="2021-03" db="EMBL/GenBank/DDBJ databases">
        <title>Sequencing the genomes of 1000 actinobacteria strains.</title>
        <authorList>
            <person name="Klenk H.-P."/>
        </authorList>
    </citation>
    <scope>NUCLEOTIDE SEQUENCE [LARGE SCALE GENOMIC DNA]</scope>
    <source>
        <strain evidence="1 2">DSM 44506</strain>
    </source>
</reference>
<dbReference type="RefSeq" id="WP_141742997.1">
    <property type="nucleotide sequence ID" value="NZ_CP047357.1"/>
</dbReference>
<accession>A0ABS4UAU5</accession>
<evidence type="ECO:0000313" key="2">
    <source>
        <dbReference type="Proteomes" id="UP001519305"/>
    </source>
</evidence>
<dbReference type="Proteomes" id="UP001519305">
    <property type="component" value="Unassembled WGS sequence"/>
</dbReference>
<dbReference type="EMBL" id="JAGINY010000001">
    <property type="protein sequence ID" value="MBP2333659.1"/>
    <property type="molecule type" value="Genomic_DNA"/>
</dbReference>